<organism evidence="2 3">
    <name type="scientific">Priestia megaterium</name>
    <name type="common">Bacillus megaterium</name>
    <dbReference type="NCBI Taxonomy" id="1404"/>
    <lineage>
        <taxon>Bacteria</taxon>
        <taxon>Bacillati</taxon>
        <taxon>Bacillota</taxon>
        <taxon>Bacilli</taxon>
        <taxon>Bacillales</taxon>
        <taxon>Bacillaceae</taxon>
        <taxon>Priestia</taxon>
    </lineage>
</organism>
<dbReference type="Proteomes" id="UP000256519">
    <property type="component" value="Unassembled WGS sequence"/>
</dbReference>
<dbReference type="AlphaFoldDB" id="A0A3D8WVK5"/>
<dbReference type="Pfam" id="PF12867">
    <property type="entry name" value="DinB_2"/>
    <property type="match status" value="1"/>
</dbReference>
<reference evidence="2" key="1">
    <citation type="journal article" date="2018" name="Appl. Environ. Microbiol.">
        <title>Antimicrobial susceptibility testing and tentative epidemiological cut-off values of five Bacillus species relevant for use as animal feed additives or for plant protection.</title>
        <authorList>
            <person name="Agerso Y."/>
            <person name="Stuer-Lauridsen B."/>
            <person name="Bjerre K."/>
            <person name="Jensen M.G."/>
            <person name="Johansen E."/>
            <person name="Bennedsen M."/>
            <person name="Brockmann E."/>
            <person name="Nielsen B."/>
        </authorList>
    </citation>
    <scope>NUCLEOTIDE SEQUENCE [LARGE SCALE GENOMIC DNA]</scope>
    <source>
        <strain evidence="2">CHCC20162</strain>
    </source>
</reference>
<evidence type="ECO:0000313" key="3">
    <source>
        <dbReference type="Proteomes" id="UP000256519"/>
    </source>
</evidence>
<evidence type="ECO:0000313" key="2">
    <source>
        <dbReference type="EMBL" id="RDZ08943.1"/>
    </source>
</evidence>
<dbReference type="InterPro" id="IPR034660">
    <property type="entry name" value="DinB/YfiT-like"/>
</dbReference>
<name>A0A3D8WVK5_PRIMG</name>
<accession>A0A3D8WVK5</accession>
<dbReference type="SUPFAM" id="SSF109854">
    <property type="entry name" value="DinB/YfiT-like putative metalloenzymes"/>
    <property type="match status" value="1"/>
</dbReference>
<proteinExistence type="predicted"/>
<comment type="caution">
    <text evidence="2">The sequence shown here is derived from an EMBL/GenBank/DDBJ whole genome shotgun (WGS) entry which is preliminary data.</text>
</comment>
<dbReference type="EMBL" id="PQWM01000039">
    <property type="protein sequence ID" value="RDZ08943.1"/>
    <property type="molecule type" value="Genomic_DNA"/>
</dbReference>
<evidence type="ECO:0000259" key="1">
    <source>
        <dbReference type="Pfam" id="PF12867"/>
    </source>
</evidence>
<sequence>MDAMSFILLNFEEVRRRSIKVWMSIPQDRLDWRPDPEAMSCREMIHHVLEGEYLYHQMLEKPLNLSLTEEDNPYKLKTFSSVEEALKFAQPYREKFIEFLGILNENQLTEVKIDRSEMGYIRELGDMLLRVAYHESVHTGQLLDYLRTAKIPCPLIWD</sequence>
<dbReference type="InterPro" id="IPR024775">
    <property type="entry name" value="DinB-like"/>
</dbReference>
<dbReference type="Gene3D" id="1.20.120.450">
    <property type="entry name" value="dinb family like domain"/>
    <property type="match status" value="1"/>
</dbReference>
<dbReference type="RefSeq" id="WP_116077760.1">
    <property type="nucleotide sequence ID" value="NZ_CP187632.1"/>
</dbReference>
<gene>
    <name evidence="2" type="ORF">C3744_25235</name>
</gene>
<protein>
    <submittedName>
        <fullName evidence="2">DinB family protein</fullName>
    </submittedName>
</protein>
<feature type="domain" description="DinB-like" evidence="1">
    <location>
        <begin position="11"/>
        <end position="142"/>
    </location>
</feature>